<evidence type="ECO:0000259" key="15">
    <source>
        <dbReference type="PROSITE" id="PS50097"/>
    </source>
</evidence>
<dbReference type="SMART" id="SM00355">
    <property type="entry name" value="ZnF_C2H2"/>
    <property type="match status" value="13"/>
</dbReference>
<keyword evidence="18" id="KW-1185">Reference proteome</keyword>
<feature type="domain" description="C2H2-type" evidence="16">
    <location>
        <begin position="772"/>
        <end position="795"/>
    </location>
</feature>
<dbReference type="PROSITE" id="PS00028">
    <property type="entry name" value="ZINC_FINGER_C2H2_1"/>
    <property type="match status" value="12"/>
</dbReference>
<dbReference type="AlphaFoldDB" id="A0A7J6BEP8"/>
<dbReference type="PANTHER" id="PTHR24394">
    <property type="entry name" value="ZINC FINGER PROTEIN"/>
    <property type="match status" value="1"/>
</dbReference>
<feature type="domain" description="C2H2-type" evidence="16">
    <location>
        <begin position="744"/>
        <end position="771"/>
    </location>
</feature>
<evidence type="ECO:0000256" key="3">
    <source>
        <dbReference type="ARBA" id="ARBA00006991"/>
    </source>
</evidence>
<dbReference type="Pfam" id="PF00651">
    <property type="entry name" value="BTB"/>
    <property type="match status" value="1"/>
</dbReference>
<keyword evidence="4" id="KW-1017">Isopeptide bond</keyword>
<dbReference type="InterPro" id="IPR011333">
    <property type="entry name" value="SKP1/BTB/POZ_sf"/>
</dbReference>
<comment type="caution">
    <text evidence="17">The sequence shown here is derived from an EMBL/GenBank/DDBJ whole genome shotgun (WGS) entry which is preliminary data.</text>
</comment>
<dbReference type="SMART" id="SM00225">
    <property type="entry name" value="BTB"/>
    <property type="match status" value="1"/>
</dbReference>
<keyword evidence="6" id="KW-0677">Repeat</keyword>
<evidence type="ECO:0000313" key="18">
    <source>
        <dbReference type="Proteomes" id="UP000593565"/>
    </source>
</evidence>
<evidence type="ECO:0000256" key="10">
    <source>
        <dbReference type="ARBA" id="ARBA00023015"/>
    </source>
</evidence>
<feature type="domain" description="C2H2-type" evidence="16">
    <location>
        <begin position="687"/>
        <end position="715"/>
    </location>
</feature>
<dbReference type="Pfam" id="PF00096">
    <property type="entry name" value="zf-C2H2"/>
    <property type="match status" value="5"/>
</dbReference>
<dbReference type="PROSITE" id="PS50097">
    <property type="entry name" value="BTB"/>
    <property type="match status" value="1"/>
</dbReference>
<gene>
    <name evidence="17" type="ORF">AMELA_G00003480</name>
</gene>
<dbReference type="PROSITE" id="PS50157">
    <property type="entry name" value="ZINC_FINGER_C2H2_2"/>
    <property type="match status" value="12"/>
</dbReference>
<protein>
    <recommendedName>
        <fullName evidence="19">Zinc finger and BTB domain containing 40</fullName>
    </recommendedName>
</protein>
<reference evidence="17 18" key="1">
    <citation type="submission" date="2020-02" db="EMBL/GenBank/DDBJ databases">
        <title>A chromosome-scale genome assembly of the black bullhead catfish (Ameiurus melas).</title>
        <authorList>
            <person name="Wen M."/>
            <person name="Zham M."/>
            <person name="Cabau C."/>
            <person name="Klopp C."/>
            <person name="Donnadieu C."/>
            <person name="Roques C."/>
            <person name="Bouchez O."/>
            <person name="Lampietro C."/>
            <person name="Jouanno E."/>
            <person name="Herpin A."/>
            <person name="Louis A."/>
            <person name="Berthelot C."/>
            <person name="Parey E."/>
            <person name="Roest-Crollius H."/>
            <person name="Braasch I."/>
            <person name="Postlethwait J."/>
            <person name="Robinson-Rechavi M."/>
            <person name="Echchiki A."/>
            <person name="Begum T."/>
            <person name="Montfort J."/>
            <person name="Schartl M."/>
            <person name="Bobe J."/>
            <person name="Guiguen Y."/>
        </authorList>
    </citation>
    <scope>NUCLEOTIDE SEQUENCE [LARGE SCALE GENOMIC DNA]</scope>
    <source>
        <strain evidence="17">M_S1</strain>
        <tissue evidence="17">Blood</tissue>
    </source>
</reference>
<keyword evidence="7 14" id="KW-0863">Zinc-finger</keyword>
<dbReference type="InterPro" id="IPR013087">
    <property type="entry name" value="Znf_C2H2_type"/>
</dbReference>
<dbReference type="EMBL" id="JAAGNN010000001">
    <property type="protein sequence ID" value="KAF4093585.1"/>
    <property type="molecule type" value="Genomic_DNA"/>
</dbReference>
<dbReference type="GO" id="GO:0008270">
    <property type="term" value="F:zinc ion binding"/>
    <property type="evidence" value="ECO:0007669"/>
    <property type="project" value="UniProtKB-KW"/>
</dbReference>
<dbReference type="FunFam" id="3.30.160.60:FF:001792">
    <property type="entry name" value="Zinc finger and BTB domain-containing 40"/>
    <property type="match status" value="1"/>
</dbReference>
<feature type="domain" description="C2H2-type" evidence="16">
    <location>
        <begin position="716"/>
        <end position="744"/>
    </location>
</feature>
<keyword evidence="12" id="KW-0804">Transcription</keyword>
<evidence type="ECO:0000256" key="12">
    <source>
        <dbReference type="ARBA" id="ARBA00023163"/>
    </source>
</evidence>
<dbReference type="FunFam" id="3.30.160.60:FF:000275">
    <property type="entry name" value="zinc finger protein 90 homolog"/>
    <property type="match status" value="1"/>
</dbReference>
<dbReference type="FunFam" id="3.30.160.60:FF:000645">
    <property type="entry name" value="Zinc finger and BTB domain containing 40"/>
    <property type="match status" value="2"/>
</dbReference>
<dbReference type="FunFam" id="3.30.160.60:FF:000696">
    <property type="entry name" value="Zinc finger and BTB domain containing 40"/>
    <property type="match status" value="1"/>
</dbReference>
<feature type="domain" description="C2H2-type" evidence="16">
    <location>
        <begin position="573"/>
        <end position="601"/>
    </location>
</feature>
<evidence type="ECO:0008006" key="19">
    <source>
        <dbReference type="Google" id="ProtNLM"/>
    </source>
</evidence>
<evidence type="ECO:0000256" key="14">
    <source>
        <dbReference type="PROSITE-ProRule" id="PRU00042"/>
    </source>
</evidence>
<comment type="similarity">
    <text evidence="3">Belongs to the krueppel C2H2-type zinc-finger protein family.</text>
</comment>
<accession>A0A7J6BEP8</accession>
<keyword evidence="8" id="KW-0862">Zinc</keyword>
<comment type="function">
    <text evidence="1">May be involved in transcriptional regulation.</text>
</comment>
<dbReference type="Proteomes" id="UP000593565">
    <property type="component" value="Unassembled WGS sequence"/>
</dbReference>
<feature type="domain" description="C2H2-type" evidence="16">
    <location>
        <begin position="507"/>
        <end position="536"/>
    </location>
</feature>
<evidence type="ECO:0000259" key="16">
    <source>
        <dbReference type="PROSITE" id="PS50157"/>
    </source>
</evidence>
<evidence type="ECO:0000256" key="1">
    <source>
        <dbReference type="ARBA" id="ARBA00003767"/>
    </source>
</evidence>
<dbReference type="Pfam" id="PF13912">
    <property type="entry name" value="zf-C2H2_6"/>
    <property type="match status" value="2"/>
</dbReference>
<feature type="domain" description="C2H2-type" evidence="16">
    <location>
        <begin position="811"/>
        <end position="839"/>
    </location>
</feature>
<keyword evidence="9" id="KW-0832">Ubl conjugation</keyword>
<evidence type="ECO:0000313" key="17">
    <source>
        <dbReference type="EMBL" id="KAF4093585.1"/>
    </source>
</evidence>
<dbReference type="InterPro" id="IPR000210">
    <property type="entry name" value="BTB/POZ_dom"/>
</dbReference>
<feature type="domain" description="C2H2-type" evidence="16">
    <location>
        <begin position="630"/>
        <end position="658"/>
    </location>
</feature>
<dbReference type="InterPro" id="IPR036236">
    <property type="entry name" value="Znf_C2H2_sf"/>
</dbReference>
<feature type="domain" description="C2H2-type" evidence="16">
    <location>
        <begin position="602"/>
        <end position="629"/>
    </location>
</feature>
<organism evidence="17 18">
    <name type="scientific">Ameiurus melas</name>
    <name type="common">Black bullhead</name>
    <name type="synonym">Silurus melas</name>
    <dbReference type="NCBI Taxonomy" id="219545"/>
    <lineage>
        <taxon>Eukaryota</taxon>
        <taxon>Metazoa</taxon>
        <taxon>Chordata</taxon>
        <taxon>Craniata</taxon>
        <taxon>Vertebrata</taxon>
        <taxon>Euteleostomi</taxon>
        <taxon>Actinopterygii</taxon>
        <taxon>Neopterygii</taxon>
        <taxon>Teleostei</taxon>
        <taxon>Ostariophysi</taxon>
        <taxon>Siluriformes</taxon>
        <taxon>Ictaluridae</taxon>
        <taxon>Ameiurus</taxon>
    </lineage>
</organism>
<dbReference type="Gene3D" id="3.30.160.60">
    <property type="entry name" value="Classic Zinc Finger"/>
    <property type="match status" value="9"/>
</dbReference>
<dbReference type="SUPFAM" id="SSF54695">
    <property type="entry name" value="POZ domain"/>
    <property type="match status" value="1"/>
</dbReference>
<dbReference type="Gene3D" id="3.30.710.10">
    <property type="entry name" value="Potassium Channel Kv1.1, Chain A"/>
    <property type="match status" value="1"/>
</dbReference>
<dbReference type="FunFam" id="3.30.160.60:FF:000909">
    <property type="entry name" value="zinc finger and BTB domain-containing protein 40"/>
    <property type="match status" value="1"/>
</dbReference>
<dbReference type="GO" id="GO:0005634">
    <property type="term" value="C:nucleus"/>
    <property type="evidence" value="ECO:0007669"/>
    <property type="project" value="UniProtKB-SubCell"/>
</dbReference>
<keyword evidence="10" id="KW-0805">Transcription regulation</keyword>
<sequence length="993" mass="111960">MYLPSLSHLRRCVMELPNYSRQLMQQLQTLRKESQFCDCTILVGDATYPAHKVVLAASSLLFKFLLETSESISIDTAVVTPQEFASLLDMAYLGRLVPGKHDFTRVVAAADSLQMFDVAVGCKNVLDELVKQSADAQGLKDHTDIPLHELEEPRRLDASGREFASQKEDGAVELLSHKRDDLVRTLQDIQPWIDVLRTWDALSRQHQRMLLACFEGDPGVDVVFQRLLDLVKDGREVSARAVVTLLDQIKSLKPDPESVEVEEKEETGPELKDKRTDDRIGMSLLRTFQNRLCALNLEAQIIRRSLDELPSVSSDQREVLQKEADGKVEKLLRAALDGGLVQPLTIWRLLFWAATHDPELRLVIQEIRTNPEAQDLIQTVALVDALSKHKKLILETINKIPDLERAAGDLDGDKDITEFLQSCHGADGGTESVQQVLDRVLSRESQHVRPLCRLLSTSRSSFPQLSVFIEELSHVEAEQDEETAGSEEEEKDEGRIFRRRKGVVVSYSCQWCNKAFDFKCRLLKHKQQCTFCPERMQRCTECTALFPSVTALQKHRAETHNGPPVKRKKVEPVTCELCGKTFKHPSGLLYHRRTEHLEERPYACEDCGTRFSANSSLKNHMRLHTGEKPYRCKHCDMSFTVAAALSYHTKKKHSEGKMYSCQYCSATFAQSIELTRHVRTHTGDKPYVCRECGKGFKQANGLSVHLQTFHNISDPHDCQKCRVSFSCLEKLREHIQEVHPKDLHQCPECSKILNTATQLEKHMSVHDGSKPYSCQSCHKSYQTLSGLWYHNRTTHPDAVTAEGSRTVSHLLHCKICDKAFCNRSSLFKHNITKHPENRAGTEEGEKEAQADTLMWRCVYCPRALSSEQELQQHVSSEHVSQQGSVFACSVCSLSFLSEAEFQQHFLTSHVQLVQEEEELRAHGSTSQMVIQSEDASSEGAAQIVGLDRSQLAGSQQVFVAVGDDGETVADSGIVAVNMEDLLTGHVTLICEEN</sequence>
<proteinExistence type="inferred from homology"/>
<dbReference type="GO" id="GO:0003677">
    <property type="term" value="F:DNA binding"/>
    <property type="evidence" value="ECO:0007669"/>
    <property type="project" value="UniProtKB-KW"/>
</dbReference>
<evidence type="ECO:0000256" key="11">
    <source>
        <dbReference type="ARBA" id="ARBA00023125"/>
    </source>
</evidence>
<evidence type="ECO:0000256" key="4">
    <source>
        <dbReference type="ARBA" id="ARBA00022499"/>
    </source>
</evidence>
<evidence type="ECO:0000256" key="13">
    <source>
        <dbReference type="ARBA" id="ARBA00023242"/>
    </source>
</evidence>
<evidence type="ECO:0000256" key="6">
    <source>
        <dbReference type="ARBA" id="ARBA00022737"/>
    </source>
</evidence>
<feature type="domain" description="C2H2-type" evidence="16">
    <location>
        <begin position="659"/>
        <end position="686"/>
    </location>
</feature>
<evidence type="ECO:0000256" key="5">
    <source>
        <dbReference type="ARBA" id="ARBA00022723"/>
    </source>
</evidence>
<name>A0A7J6BEP8_AMEME</name>
<keyword evidence="5" id="KW-0479">Metal-binding</keyword>
<dbReference type="GO" id="GO:0000981">
    <property type="term" value="F:DNA-binding transcription factor activity, RNA polymerase II-specific"/>
    <property type="evidence" value="ECO:0007669"/>
    <property type="project" value="TreeGrafter"/>
</dbReference>
<evidence type="ECO:0000256" key="7">
    <source>
        <dbReference type="ARBA" id="ARBA00022771"/>
    </source>
</evidence>
<feature type="domain" description="C2H2-type" evidence="16">
    <location>
        <begin position="855"/>
        <end position="883"/>
    </location>
</feature>
<dbReference type="PANTHER" id="PTHR24394:SF0">
    <property type="entry name" value="ZINC FINGER AND BTB DOMAIN-CONTAINING PROTEIN 40"/>
    <property type="match status" value="1"/>
</dbReference>
<feature type="domain" description="BTB" evidence="15">
    <location>
        <begin position="37"/>
        <end position="100"/>
    </location>
</feature>
<comment type="subcellular location">
    <subcellularLocation>
        <location evidence="2">Nucleus</location>
    </subcellularLocation>
</comment>
<dbReference type="SUPFAM" id="SSF57667">
    <property type="entry name" value="beta-beta-alpha zinc fingers"/>
    <property type="match status" value="5"/>
</dbReference>
<evidence type="ECO:0000256" key="8">
    <source>
        <dbReference type="ARBA" id="ARBA00022833"/>
    </source>
</evidence>
<keyword evidence="13" id="KW-0539">Nucleus</keyword>
<feature type="domain" description="C2H2-type" evidence="16">
    <location>
        <begin position="537"/>
        <end position="565"/>
    </location>
</feature>
<evidence type="ECO:0000256" key="2">
    <source>
        <dbReference type="ARBA" id="ARBA00004123"/>
    </source>
</evidence>
<keyword evidence="11" id="KW-0238">DNA-binding</keyword>
<evidence type="ECO:0000256" key="9">
    <source>
        <dbReference type="ARBA" id="ARBA00022843"/>
    </source>
</evidence>